<evidence type="ECO:0008006" key="3">
    <source>
        <dbReference type="Google" id="ProtNLM"/>
    </source>
</evidence>
<reference evidence="2" key="1">
    <citation type="submission" date="2024-06" db="EMBL/GenBank/DDBJ databases">
        <authorList>
            <consortium name="consrtm"/>
            <person name="Uemura M."/>
            <person name="Terahara T."/>
        </authorList>
    </citation>
    <scope>NUCLEOTIDE SEQUENCE</scope>
    <source>
        <strain evidence="2">KM77-8</strain>
    </source>
</reference>
<sequence>MRRPTTPNWGSIMNFRVRAARAAFTTSAFVAAALLFGTQAAVAGTNDSFSVGTTGGGCGAVDFVDYGPGAPGGGDNDDYLVIHDYCGDGKGVRAYAWLSNDIIGNVYLGARNNTNGLAGAAVVWDPFKPYDNVLPGDRVGIKVCLFNSDNTLSNCAEASRVSADG</sequence>
<evidence type="ECO:0000313" key="2">
    <source>
        <dbReference type="EMBL" id="BFO14478.1"/>
    </source>
</evidence>
<feature type="chain" id="PRO_5043456764" description="Secreted protein" evidence="1">
    <location>
        <begin position="44"/>
        <end position="165"/>
    </location>
</feature>
<organism evidence="2">
    <name type="scientific">Streptomyces haneummycinicus</name>
    <dbReference type="NCBI Taxonomy" id="3074435"/>
    <lineage>
        <taxon>Bacteria</taxon>
        <taxon>Bacillati</taxon>
        <taxon>Actinomycetota</taxon>
        <taxon>Actinomycetes</taxon>
        <taxon>Kitasatosporales</taxon>
        <taxon>Streptomycetaceae</taxon>
        <taxon>Streptomyces</taxon>
    </lineage>
</organism>
<name>A0AAT9HAY6_9ACTN</name>
<gene>
    <name evidence="2" type="ORF">SHKM778_08660</name>
</gene>
<feature type="signal peptide" evidence="1">
    <location>
        <begin position="1"/>
        <end position="43"/>
    </location>
</feature>
<accession>A0AAT9HAY6</accession>
<protein>
    <recommendedName>
        <fullName evidence="3">Secreted protein</fullName>
    </recommendedName>
</protein>
<dbReference type="AlphaFoldDB" id="A0AAT9HAY6"/>
<evidence type="ECO:0000256" key="1">
    <source>
        <dbReference type="SAM" id="SignalP"/>
    </source>
</evidence>
<reference evidence="2" key="2">
    <citation type="submission" date="2024-07" db="EMBL/GenBank/DDBJ databases">
        <title>Streptomyces haneummycinica sp. nov., a new antibiotic-producing actinobacterium isolated from marine sediment.</title>
        <authorList>
            <person name="Uemura M."/>
            <person name="Hamada M."/>
            <person name="Hirano S."/>
            <person name="Kobayashi K."/>
            <person name="Ohshiro T."/>
            <person name="Kobayashi T."/>
            <person name="Terahara T."/>
        </authorList>
    </citation>
    <scope>NUCLEOTIDE SEQUENCE</scope>
    <source>
        <strain evidence="2">KM77-8</strain>
    </source>
</reference>
<keyword evidence="1" id="KW-0732">Signal</keyword>
<dbReference type="EMBL" id="AP035768">
    <property type="protein sequence ID" value="BFO14478.1"/>
    <property type="molecule type" value="Genomic_DNA"/>
</dbReference>
<proteinExistence type="predicted"/>